<dbReference type="EMBL" id="CP144750">
    <property type="protein sequence ID" value="WVZ80317.1"/>
    <property type="molecule type" value="Genomic_DNA"/>
</dbReference>
<protein>
    <recommendedName>
        <fullName evidence="1">KIB1-4 beta-propeller domain-containing protein</fullName>
    </recommendedName>
</protein>
<gene>
    <name evidence="2" type="ORF">U9M48_027803</name>
</gene>
<sequence length="390" mass="43779">MAASSLWPGLPIDLLYDISCRLHDAGDYVRLHAVCKAWRGASPPAAPAFLPWLLARSDHGDRTAGCAFAAMPFHPSSRHHRRILKVDRTPPVFSGRDGTVCSGFDLPRSAPAAAVLPRYSDENEIRSWVDGAIGRVSGDGTILLYAWVVPKLRVPYPTQPNLNMAIVRPGNTVWKFMTRYDPTRAYGDKGGRDQCCVVYHSGRIVLCKGTNWRIWSAQGEDDHRWHGKLPYDPDNIFQSGYLVETRGELLWVSVWLSHQYFEHRDLEKAPPSVSVYSMQEHGARGSASPSPWKKRDCRSLALADRVLFLGNPISFAVDASQCGMMGGCAYFILHRKRQCPQLIKYGLDDGSVEPLEELPKDFRSKDCTWLTPKPVIDSIKLSHDDVQLMY</sequence>
<evidence type="ECO:0000259" key="1">
    <source>
        <dbReference type="Pfam" id="PF03478"/>
    </source>
</evidence>
<dbReference type="PANTHER" id="PTHR33110:SF134">
    <property type="entry name" value="OS09G0565350 PROTEIN"/>
    <property type="match status" value="1"/>
</dbReference>
<keyword evidence="3" id="KW-1185">Reference proteome</keyword>
<feature type="domain" description="KIB1-4 beta-propeller" evidence="1">
    <location>
        <begin position="162"/>
        <end position="332"/>
    </location>
</feature>
<dbReference type="Proteomes" id="UP001341281">
    <property type="component" value="Chromosome 06"/>
</dbReference>
<proteinExistence type="predicted"/>
<dbReference type="Pfam" id="PF03478">
    <property type="entry name" value="Beta-prop_KIB1-4"/>
    <property type="match status" value="1"/>
</dbReference>
<name>A0AAQ3TXY1_PASNO</name>
<dbReference type="AlphaFoldDB" id="A0AAQ3TXY1"/>
<dbReference type="PANTHER" id="PTHR33110">
    <property type="entry name" value="F-BOX/KELCH-REPEAT PROTEIN-RELATED"/>
    <property type="match status" value="1"/>
</dbReference>
<evidence type="ECO:0000313" key="3">
    <source>
        <dbReference type="Proteomes" id="UP001341281"/>
    </source>
</evidence>
<accession>A0AAQ3TXY1</accession>
<reference evidence="2 3" key="1">
    <citation type="submission" date="2024-02" db="EMBL/GenBank/DDBJ databases">
        <title>High-quality chromosome-scale genome assembly of Pensacola bahiagrass (Paspalum notatum Flugge var. saurae).</title>
        <authorList>
            <person name="Vega J.M."/>
            <person name="Podio M."/>
            <person name="Orjuela J."/>
            <person name="Siena L.A."/>
            <person name="Pessino S.C."/>
            <person name="Combes M.C."/>
            <person name="Mariac C."/>
            <person name="Albertini E."/>
            <person name="Pupilli F."/>
            <person name="Ortiz J.P.A."/>
            <person name="Leblanc O."/>
        </authorList>
    </citation>
    <scope>NUCLEOTIDE SEQUENCE [LARGE SCALE GENOMIC DNA]</scope>
    <source>
        <strain evidence="2">R1</strain>
        <tissue evidence="2">Leaf</tissue>
    </source>
</reference>
<organism evidence="2 3">
    <name type="scientific">Paspalum notatum var. saurae</name>
    <dbReference type="NCBI Taxonomy" id="547442"/>
    <lineage>
        <taxon>Eukaryota</taxon>
        <taxon>Viridiplantae</taxon>
        <taxon>Streptophyta</taxon>
        <taxon>Embryophyta</taxon>
        <taxon>Tracheophyta</taxon>
        <taxon>Spermatophyta</taxon>
        <taxon>Magnoliopsida</taxon>
        <taxon>Liliopsida</taxon>
        <taxon>Poales</taxon>
        <taxon>Poaceae</taxon>
        <taxon>PACMAD clade</taxon>
        <taxon>Panicoideae</taxon>
        <taxon>Andropogonodae</taxon>
        <taxon>Paspaleae</taxon>
        <taxon>Paspalinae</taxon>
        <taxon>Paspalum</taxon>
    </lineage>
</organism>
<dbReference type="InterPro" id="IPR036047">
    <property type="entry name" value="F-box-like_dom_sf"/>
</dbReference>
<dbReference type="InterPro" id="IPR005174">
    <property type="entry name" value="KIB1-4_b-propeller"/>
</dbReference>
<dbReference type="SUPFAM" id="SSF81383">
    <property type="entry name" value="F-box domain"/>
    <property type="match status" value="1"/>
</dbReference>
<evidence type="ECO:0000313" key="2">
    <source>
        <dbReference type="EMBL" id="WVZ80317.1"/>
    </source>
</evidence>